<evidence type="ECO:0000313" key="3">
    <source>
        <dbReference type="Proteomes" id="UP000001937"/>
    </source>
</evidence>
<name>Q2JBJ7_FRACC</name>
<accession>Q2JBJ7</accession>
<organism evidence="2 3">
    <name type="scientific">Frankia casuarinae (strain DSM 45818 / CECT 9043 / HFP020203 / CcI3)</name>
    <dbReference type="NCBI Taxonomy" id="106370"/>
    <lineage>
        <taxon>Bacteria</taxon>
        <taxon>Bacillati</taxon>
        <taxon>Actinomycetota</taxon>
        <taxon>Actinomycetes</taxon>
        <taxon>Frankiales</taxon>
        <taxon>Frankiaceae</taxon>
        <taxon>Frankia</taxon>
    </lineage>
</organism>
<evidence type="ECO:0000256" key="1">
    <source>
        <dbReference type="SAM" id="MobiDB-lite"/>
    </source>
</evidence>
<dbReference type="KEGG" id="fra:Francci3_1971"/>
<keyword evidence="3" id="KW-1185">Reference proteome</keyword>
<evidence type="ECO:0000313" key="2">
    <source>
        <dbReference type="EMBL" id="ABD11345.1"/>
    </source>
</evidence>
<feature type="compositionally biased region" description="Basic and acidic residues" evidence="1">
    <location>
        <begin position="1"/>
        <end position="20"/>
    </location>
</feature>
<dbReference type="HOGENOM" id="CLU_2843494_0_0_11"/>
<dbReference type="Proteomes" id="UP000001937">
    <property type="component" value="Chromosome"/>
</dbReference>
<gene>
    <name evidence="2" type="ordered locus">Francci3_1971</name>
</gene>
<reference evidence="2 3" key="1">
    <citation type="journal article" date="2007" name="Genome Res.">
        <title>Genome characteristics of facultatively symbiotic Frankia sp. strains reflect host range and host plant biogeography.</title>
        <authorList>
            <person name="Normand P."/>
            <person name="Lapierre P."/>
            <person name="Tisa L.S."/>
            <person name="Gogarten J.P."/>
            <person name="Alloisio N."/>
            <person name="Bagnarol E."/>
            <person name="Bassi C.A."/>
            <person name="Berry A.M."/>
            <person name="Bickhart D.M."/>
            <person name="Choisne N."/>
            <person name="Couloux A."/>
            <person name="Cournoyer B."/>
            <person name="Cruveiller S."/>
            <person name="Daubin V."/>
            <person name="Demange N."/>
            <person name="Francino M.P."/>
            <person name="Goltsman E."/>
            <person name="Huang Y."/>
            <person name="Kopp O.R."/>
            <person name="Labarre L."/>
            <person name="Lapidus A."/>
            <person name="Lavire C."/>
            <person name="Marechal J."/>
            <person name="Martinez M."/>
            <person name="Mastronunzio J.E."/>
            <person name="Mullin B.C."/>
            <person name="Niemann J."/>
            <person name="Pujic P."/>
            <person name="Rawnsley T."/>
            <person name="Rouy Z."/>
            <person name="Schenowitz C."/>
            <person name="Sellstedt A."/>
            <person name="Tavares F."/>
            <person name="Tomkins J.P."/>
            <person name="Vallenet D."/>
            <person name="Valverde C."/>
            <person name="Wall L.G."/>
            <person name="Wang Y."/>
            <person name="Medigue C."/>
            <person name="Benson D.R."/>
        </authorList>
    </citation>
    <scope>NUCLEOTIDE SEQUENCE [LARGE SCALE GENOMIC DNA]</scope>
    <source>
        <strain evidence="3">DSM 45818 / CECT 9043 / CcI3</strain>
    </source>
</reference>
<dbReference type="AlphaFoldDB" id="Q2JBJ7"/>
<dbReference type="Gene3D" id="3.20.20.210">
    <property type="match status" value="1"/>
</dbReference>
<accession>A0A1X1Q0W4</accession>
<dbReference type="EMBL" id="CP000249">
    <property type="protein sequence ID" value="ABD11345.1"/>
    <property type="molecule type" value="Genomic_DNA"/>
</dbReference>
<sequence length="65" mass="7294">MLAEEVLQREHHDPTPERAQRLPGTIRQAAAEAVRRHAEVGIDVGNDGEMIKIVYATYVKERLSA</sequence>
<feature type="region of interest" description="Disordered" evidence="1">
    <location>
        <begin position="1"/>
        <end position="23"/>
    </location>
</feature>
<dbReference type="STRING" id="106370.Francci3_1971"/>
<dbReference type="InterPro" id="IPR038071">
    <property type="entry name" value="UROD/MetE-like_sf"/>
</dbReference>
<protein>
    <submittedName>
        <fullName evidence="2">Uncharacterized protein</fullName>
    </submittedName>
</protein>
<dbReference type="RefSeq" id="WP_011436402.1">
    <property type="nucleotide sequence ID" value="NZ_MSEA01000080.1"/>
</dbReference>
<proteinExistence type="predicted"/>